<keyword evidence="3" id="KW-1185">Reference proteome</keyword>
<name>A0ABV8RCE3_9FLAO</name>
<evidence type="ECO:0000313" key="3">
    <source>
        <dbReference type="Proteomes" id="UP001595826"/>
    </source>
</evidence>
<proteinExistence type="predicted"/>
<feature type="transmembrane region" description="Helical" evidence="1">
    <location>
        <begin position="174"/>
        <end position="197"/>
    </location>
</feature>
<evidence type="ECO:0000313" key="2">
    <source>
        <dbReference type="EMBL" id="MFC4269024.1"/>
    </source>
</evidence>
<sequence length="425" mass="49802">MAKLQKIFNKLKLQKYLPKFPISLSFISLLFYLTGTIIFISGMSLFGIPIVKILYGNFADSNWEKIEAKVNKVYVSKKYKKNDIDLFDPDLKNKNYSKNTIMYSEQIEYSYSVDSVFYTNKTIYPNIGNWRSSNSKSANEAIIKLNSEIISGKINVFVNNENPSKSYILKLPTLFILISLLILIIFILISIWLLSLITKQFQDFIKIINEKTKLKLDFKNKEEVKKRLRTNIVGFIFLSILLFILNSDAGGVTKEMYSYTFNAILPYKTTKANIADINVKKEENKNKDTIYKVTLIYDYKIENKIYKNSNIFDDIQGTRNILKEKLDTIPFKTTSELKSFKNTIFNSNQEKIKVHYNRFEPSKSFLLRQKRENSIENSILNLFRIISYLFPLMLLIIIIILPFVLVFQQIFRILRDTIVLMKLRN</sequence>
<feature type="transmembrane region" description="Helical" evidence="1">
    <location>
        <begin position="385"/>
        <end position="407"/>
    </location>
</feature>
<evidence type="ECO:0000256" key="1">
    <source>
        <dbReference type="SAM" id="Phobius"/>
    </source>
</evidence>
<reference evidence="3" key="1">
    <citation type="journal article" date="2019" name="Int. J. Syst. Evol. Microbiol.">
        <title>The Global Catalogue of Microorganisms (GCM) 10K type strain sequencing project: providing services to taxonomists for standard genome sequencing and annotation.</title>
        <authorList>
            <consortium name="The Broad Institute Genomics Platform"/>
            <consortium name="The Broad Institute Genome Sequencing Center for Infectious Disease"/>
            <person name="Wu L."/>
            <person name="Ma J."/>
        </authorList>
    </citation>
    <scope>NUCLEOTIDE SEQUENCE [LARGE SCALE GENOMIC DNA]</scope>
    <source>
        <strain evidence="3">CECT 8655</strain>
    </source>
</reference>
<keyword evidence="1" id="KW-0812">Transmembrane</keyword>
<dbReference type="RefSeq" id="WP_377409902.1">
    <property type="nucleotide sequence ID" value="NZ_JBHSCY010000002.1"/>
</dbReference>
<feature type="transmembrane region" description="Helical" evidence="1">
    <location>
        <begin position="228"/>
        <end position="245"/>
    </location>
</feature>
<keyword evidence="1" id="KW-0472">Membrane</keyword>
<organism evidence="2 3">
    <name type="scientific">Polaribacter marinivivus</name>
    <dbReference type="NCBI Taxonomy" id="1524260"/>
    <lineage>
        <taxon>Bacteria</taxon>
        <taxon>Pseudomonadati</taxon>
        <taxon>Bacteroidota</taxon>
        <taxon>Flavobacteriia</taxon>
        <taxon>Flavobacteriales</taxon>
        <taxon>Flavobacteriaceae</taxon>
    </lineage>
</organism>
<keyword evidence="1" id="KW-1133">Transmembrane helix</keyword>
<evidence type="ECO:0008006" key="4">
    <source>
        <dbReference type="Google" id="ProtNLM"/>
    </source>
</evidence>
<comment type="caution">
    <text evidence="2">The sequence shown here is derived from an EMBL/GenBank/DDBJ whole genome shotgun (WGS) entry which is preliminary data.</text>
</comment>
<dbReference type="Proteomes" id="UP001595826">
    <property type="component" value="Unassembled WGS sequence"/>
</dbReference>
<feature type="transmembrane region" description="Helical" evidence="1">
    <location>
        <begin position="20"/>
        <end position="48"/>
    </location>
</feature>
<accession>A0ABV8RCE3</accession>
<protein>
    <recommendedName>
        <fullName evidence="4">DUF3592 domain-containing protein</fullName>
    </recommendedName>
</protein>
<dbReference type="EMBL" id="JBHSCY010000002">
    <property type="protein sequence ID" value="MFC4269024.1"/>
    <property type="molecule type" value="Genomic_DNA"/>
</dbReference>
<gene>
    <name evidence="2" type="ORF">ACFOWD_08930</name>
</gene>